<keyword evidence="3" id="KW-1185">Reference proteome</keyword>
<comment type="caution">
    <text evidence="2">The sequence shown here is derived from an EMBL/GenBank/DDBJ whole genome shotgun (WGS) entry which is preliminary data.</text>
</comment>
<dbReference type="Proteomes" id="UP000765509">
    <property type="component" value="Unassembled WGS sequence"/>
</dbReference>
<sequence>MAKIPIRPKLAMDYLWPIFHPTASSNHHRPPALINPASTQLKGKTVNSIMYPALQDPGVVHIWYYIPLFTNFAQKSNGDVCRTQFCDSKSSSQNPSPILKEESSAHQSGNPWRLSEDHSRTPTNWPCRGWVGNYFRIILREILRSYSSLNQL</sequence>
<evidence type="ECO:0000256" key="1">
    <source>
        <dbReference type="SAM" id="MobiDB-lite"/>
    </source>
</evidence>
<dbReference type="AlphaFoldDB" id="A0A9Q3FMH9"/>
<feature type="region of interest" description="Disordered" evidence="1">
    <location>
        <begin position="89"/>
        <end position="121"/>
    </location>
</feature>
<accession>A0A9Q3FMH9</accession>
<evidence type="ECO:0000313" key="3">
    <source>
        <dbReference type="Proteomes" id="UP000765509"/>
    </source>
</evidence>
<protein>
    <submittedName>
        <fullName evidence="2">Uncharacterized protein</fullName>
    </submittedName>
</protein>
<gene>
    <name evidence="2" type="ORF">O181_080035</name>
</gene>
<dbReference type="EMBL" id="AVOT02044977">
    <property type="protein sequence ID" value="MBW0540320.1"/>
    <property type="molecule type" value="Genomic_DNA"/>
</dbReference>
<evidence type="ECO:0000313" key="2">
    <source>
        <dbReference type="EMBL" id="MBW0540320.1"/>
    </source>
</evidence>
<name>A0A9Q3FMH9_9BASI</name>
<organism evidence="2 3">
    <name type="scientific">Austropuccinia psidii MF-1</name>
    <dbReference type="NCBI Taxonomy" id="1389203"/>
    <lineage>
        <taxon>Eukaryota</taxon>
        <taxon>Fungi</taxon>
        <taxon>Dikarya</taxon>
        <taxon>Basidiomycota</taxon>
        <taxon>Pucciniomycotina</taxon>
        <taxon>Pucciniomycetes</taxon>
        <taxon>Pucciniales</taxon>
        <taxon>Sphaerophragmiaceae</taxon>
        <taxon>Austropuccinia</taxon>
    </lineage>
</organism>
<reference evidence="2" key="1">
    <citation type="submission" date="2021-03" db="EMBL/GenBank/DDBJ databases">
        <title>Draft genome sequence of rust myrtle Austropuccinia psidii MF-1, a brazilian biotype.</title>
        <authorList>
            <person name="Quecine M.C."/>
            <person name="Pachon D.M.R."/>
            <person name="Bonatelli M.L."/>
            <person name="Correr F.H."/>
            <person name="Franceschini L.M."/>
            <person name="Leite T.F."/>
            <person name="Margarido G.R.A."/>
            <person name="Almeida C.A."/>
            <person name="Ferrarezi J.A."/>
            <person name="Labate C.A."/>
        </authorList>
    </citation>
    <scope>NUCLEOTIDE SEQUENCE</scope>
    <source>
        <strain evidence="2">MF-1</strain>
    </source>
</reference>
<proteinExistence type="predicted"/>